<name>A0ACC2VVJ9_9TREE</name>
<reference evidence="1" key="1">
    <citation type="submission" date="2023-04" db="EMBL/GenBank/DDBJ databases">
        <title>Draft Genome sequencing of Naganishia species isolated from polar environments using Oxford Nanopore Technology.</title>
        <authorList>
            <person name="Leo P."/>
            <person name="Venkateswaran K."/>
        </authorList>
    </citation>
    <scope>NUCLEOTIDE SEQUENCE</scope>
    <source>
        <strain evidence="1">MNA-CCFEE 5423</strain>
    </source>
</reference>
<protein>
    <submittedName>
        <fullName evidence="1">Uncharacterized protein</fullName>
    </submittedName>
</protein>
<proteinExistence type="predicted"/>
<evidence type="ECO:0000313" key="1">
    <source>
        <dbReference type="EMBL" id="KAJ9103158.1"/>
    </source>
</evidence>
<comment type="caution">
    <text evidence="1">The sequence shown here is derived from an EMBL/GenBank/DDBJ whole genome shotgun (WGS) entry which is preliminary data.</text>
</comment>
<keyword evidence="2" id="KW-1185">Reference proteome</keyword>
<accession>A0ACC2VVJ9</accession>
<dbReference type="Proteomes" id="UP001227268">
    <property type="component" value="Unassembled WGS sequence"/>
</dbReference>
<sequence length="684" mass="73667">MSGGNQPYYLPTFGNDANRQSFQHDTSSRSGLAQSGSASAAIAFSSNTQPAAYQAAKPVGSIPLYQGSSMPNQYGIPGGVQGHSNIPIEFMDTFNTPRSHQAVQMTAGSPLTQNYPPVQYGTFTQSPTSMHDQSGQMDAFKGVSESGGVIRDHPFPDIHSAEDGSGQPPSKKKKGKNGEAAVSGGSGSGTEDKEKEKEKDNRRKTSEYIDRTSAGIVQTLQASEAGMHLLYADHGNSIQKETSMWKSVEEEQAAAAVAAAAKVTDPPLSATSIPKHSHAYAPIGHPLTSAESPNDDTSTHINSAAGPSSTSKVRHSHDLSLRHAPSVNPPQRKSSVHSQGGRYEGPTSISFLLHSAPSLPRSTIEEYDLRNHQTWQLTTDDGDGLIKVFNPPPTAEAKEAANSPSQGLSGQSVLSSKLISSLINSYFQHVAPLFPIVAKSDFIKGRKPPPLLLYAMAGVAATRRGVSRDVFNAIRTIINGIIRNNDVLSDASIENVQALLILGMAADLHAQPVSTAVSASVTRLAAAIRMDCDCLVPAPYEFVRDANPPQWQIVDDPPYSHLAEHLKLSVLMGRVLKCIYSPVGLMHTTNEQLGALISDLSQWQAQLPSNLQYTGPNSSLGAGMLHASFTALQFLMWRPFLRLQFTLPKHIKLAMNIATWSKLLKLSHEVIEWLERHEDALDTI</sequence>
<organism evidence="1 2">
    <name type="scientific">Naganishia friedmannii</name>
    <dbReference type="NCBI Taxonomy" id="89922"/>
    <lineage>
        <taxon>Eukaryota</taxon>
        <taxon>Fungi</taxon>
        <taxon>Dikarya</taxon>
        <taxon>Basidiomycota</taxon>
        <taxon>Agaricomycotina</taxon>
        <taxon>Tremellomycetes</taxon>
        <taxon>Filobasidiales</taxon>
        <taxon>Filobasidiaceae</taxon>
        <taxon>Naganishia</taxon>
    </lineage>
</organism>
<dbReference type="EMBL" id="JASBWT010000007">
    <property type="protein sequence ID" value="KAJ9103158.1"/>
    <property type="molecule type" value="Genomic_DNA"/>
</dbReference>
<evidence type="ECO:0000313" key="2">
    <source>
        <dbReference type="Proteomes" id="UP001227268"/>
    </source>
</evidence>
<gene>
    <name evidence="1" type="ORF">QFC21_002580</name>
</gene>